<dbReference type="InterPro" id="IPR012337">
    <property type="entry name" value="RNaseH-like_sf"/>
</dbReference>
<evidence type="ECO:0000256" key="1">
    <source>
        <dbReference type="SAM" id="MobiDB-lite"/>
    </source>
</evidence>
<dbReference type="Pfam" id="PF05699">
    <property type="entry name" value="Dimer_Tnp_hAT"/>
    <property type="match status" value="1"/>
</dbReference>
<gene>
    <name evidence="3" type="ORF">PCANC_00849</name>
</gene>
<accession>A0A2N5W7R6</accession>
<evidence type="ECO:0000259" key="2">
    <source>
        <dbReference type="Pfam" id="PF05699"/>
    </source>
</evidence>
<dbReference type="PANTHER" id="PTHR47501:SF5">
    <property type="entry name" value="HAT C-TERMINAL DIMERISATION DOMAIN-CONTAINING PROTEIN"/>
    <property type="match status" value="1"/>
</dbReference>
<protein>
    <recommendedName>
        <fullName evidence="2">HAT C-terminal dimerisation domain-containing protein</fullName>
    </recommendedName>
</protein>
<dbReference type="STRING" id="200324.A0A2N5W7R6"/>
<dbReference type="OrthoDB" id="3944237at2759"/>
<name>A0A2N5W7R6_9BASI</name>
<keyword evidence="4" id="KW-1185">Reference proteome</keyword>
<feature type="domain" description="HAT C-terminal dimerisation" evidence="2">
    <location>
        <begin position="594"/>
        <end position="653"/>
    </location>
</feature>
<dbReference type="PANTHER" id="PTHR47501">
    <property type="entry name" value="TRANSPOSASE-RELATED"/>
    <property type="match status" value="1"/>
</dbReference>
<feature type="compositionally biased region" description="Polar residues" evidence="1">
    <location>
        <begin position="18"/>
        <end position="29"/>
    </location>
</feature>
<comment type="caution">
    <text evidence="3">The sequence shown here is derived from an EMBL/GenBank/DDBJ whole genome shotgun (WGS) entry which is preliminary data.</text>
</comment>
<dbReference type="GO" id="GO:0046983">
    <property type="term" value="F:protein dimerization activity"/>
    <property type="evidence" value="ECO:0007669"/>
    <property type="project" value="InterPro"/>
</dbReference>
<dbReference type="SUPFAM" id="SSF53098">
    <property type="entry name" value="Ribonuclease H-like"/>
    <property type="match status" value="1"/>
</dbReference>
<reference evidence="3 4" key="1">
    <citation type="submission" date="2017-11" db="EMBL/GenBank/DDBJ databases">
        <title>De novo assembly and phasing of dikaryotic genomes from two isolates of Puccinia coronata f. sp. avenae, the causal agent of oat crown rust.</title>
        <authorList>
            <person name="Miller M.E."/>
            <person name="Zhang Y."/>
            <person name="Omidvar V."/>
            <person name="Sperschneider J."/>
            <person name="Schwessinger B."/>
            <person name="Raley C."/>
            <person name="Palmer J.M."/>
            <person name="Garnica D."/>
            <person name="Upadhyaya N."/>
            <person name="Rathjen J."/>
            <person name="Taylor J.M."/>
            <person name="Park R.F."/>
            <person name="Dodds P.N."/>
            <person name="Hirsch C.D."/>
            <person name="Kianian S.F."/>
            <person name="Figueroa M."/>
        </authorList>
    </citation>
    <scope>NUCLEOTIDE SEQUENCE [LARGE SCALE GENOMIC DNA]</scope>
    <source>
        <strain evidence="3">12NC29</strain>
    </source>
</reference>
<organism evidence="3 4">
    <name type="scientific">Puccinia coronata f. sp. avenae</name>
    <dbReference type="NCBI Taxonomy" id="200324"/>
    <lineage>
        <taxon>Eukaryota</taxon>
        <taxon>Fungi</taxon>
        <taxon>Dikarya</taxon>
        <taxon>Basidiomycota</taxon>
        <taxon>Pucciniomycotina</taxon>
        <taxon>Pucciniomycetes</taxon>
        <taxon>Pucciniales</taxon>
        <taxon>Pucciniaceae</taxon>
        <taxon>Puccinia</taxon>
    </lineage>
</organism>
<dbReference type="AlphaFoldDB" id="A0A2N5W7R6"/>
<feature type="region of interest" description="Disordered" evidence="1">
    <location>
        <begin position="550"/>
        <end position="577"/>
    </location>
</feature>
<dbReference type="Proteomes" id="UP000235388">
    <property type="component" value="Unassembled WGS sequence"/>
</dbReference>
<dbReference type="InterPro" id="IPR008906">
    <property type="entry name" value="HATC_C_dom"/>
</dbReference>
<sequence length="683" mass="76572">MAQILEGIVGDEIPSTPPETNQERQNNPPGSIRRESSRIRTPSTRPGFVQTESDSRLALGSKPSGTQINRSCKATIRTPVTDKTNISELGNDREDSVSIVEQHQTSLGKKQVCLRTAKAITVDTIQDSDEENQKVSRKKKDITKDKDGFDHVRLYFHKPGEGPKQESGLLALLMNLFKCNNGSYWNLKSHQDGANLKDSKRAACTGRSKSIEAGCHLPPTAAEKVAIDAQEKPAGSGTLIAYTMKVQKSSLNSRLWAALQAHYLYVEQRSQVLKAIMESDWKISLASDVWTTKGSHKAFTTDSGSNNFTMSTGVASIFRQFDQTNWDVKRNHHRCVCHVIALILGAGLKALKLSKSIVRPEKPGWEAPDAWANEDEDQCDTAGIGFTLKKKQSEWKLWAKKLGYEGRGVIGGYGICWNIAYDSRQRAYEGRRVIKQLLDNESDKFAGKSHKDHFFKSYELSTKEWEDVNSLNCVLKDFLEMTKRMEGDGPKLGMVLYEYDRVLNSLRRKEIIARDTMMLFSKSFDKHTSRITDLINKKFKECKTALELLKPSSPEPKQTQSEPEIDAAPTDEYSDGTEYDSFQETLKLNNVNTELDQYNKSNFPMDKKGCALGWWKLHAKDFHVLSVLARDYLACPASSASVERTFSAAAKICASDVIAATYDLPSFAKYKTNKKTGKKIKPS</sequence>
<dbReference type="EMBL" id="PGCJ01000004">
    <property type="protein sequence ID" value="PLW58283.1"/>
    <property type="molecule type" value="Genomic_DNA"/>
</dbReference>
<evidence type="ECO:0000313" key="4">
    <source>
        <dbReference type="Proteomes" id="UP000235388"/>
    </source>
</evidence>
<proteinExistence type="predicted"/>
<feature type="region of interest" description="Disordered" evidence="1">
    <location>
        <begin position="1"/>
        <end position="70"/>
    </location>
</feature>
<evidence type="ECO:0000313" key="3">
    <source>
        <dbReference type="EMBL" id="PLW58283.1"/>
    </source>
</evidence>